<gene>
    <name evidence="2" type="ORF">XELAEV_18028062mg</name>
</gene>
<accession>A0A974HKL0</accession>
<evidence type="ECO:0000256" key="1">
    <source>
        <dbReference type="SAM" id="MobiDB-lite"/>
    </source>
</evidence>
<feature type="compositionally biased region" description="Basic and acidic residues" evidence="1">
    <location>
        <begin position="45"/>
        <end position="63"/>
    </location>
</feature>
<evidence type="ECO:0000313" key="3">
    <source>
        <dbReference type="Proteomes" id="UP000694892"/>
    </source>
</evidence>
<proteinExistence type="predicted"/>
<sequence length="169" mass="18794">CCTFEKARPPLTAPKLLGHFRSHDQPKCGSAEKPKSRSGKKTRRHENSRSGKETRSHENKPQRAELAGRLSSAQQRSGCSVAVRVTLSGSSTKRLSHTRTREKPQAQTIEIPTDRSAPNEKLQTRSSRRHLELNQGQLCYCYSTAEFTPTPPCFSKLSGLAQTTPPPQE</sequence>
<protein>
    <submittedName>
        <fullName evidence="2">Uncharacterized protein</fullName>
    </submittedName>
</protein>
<dbReference type="EMBL" id="CM004474">
    <property type="protein sequence ID" value="OCT81245.1"/>
    <property type="molecule type" value="Genomic_DNA"/>
</dbReference>
<name>A0A974HKL0_XENLA</name>
<feature type="region of interest" description="Disordered" evidence="1">
    <location>
        <begin position="1"/>
        <end position="126"/>
    </location>
</feature>
<dbReference type="AlphaFoldDB" id="A0A974HKL0"/>
<evidence type="ECO:0000313" key="2">
    <source>
        <dbReference type="EMBL" id="OCT81245.1"/>
    </source>
</evidence>
<feature type="non-terminal residue" evidence="2">
    <location>
        <position position="1"/>
    </location>
</feature>
<reference evidence="3" key="1">
    <citation type="journal article" date="2016" name="Nature">
        <title>Genome evolution in the allotetraploid frog Xenopus laevis.</title>
        <authorList>
            <person name="Session A.M."/>
            <person name="Uno Y."/>
            <person name="Kwon T."/>
            <person name="Chapman J.A."/>
            <person name="Toyoda A."/>
            <person name="Takahashi S."/>
            <person name="Fukui A."/>
            <person name="Hikosaka A."/>
            <person name="Suzuki A."/>
            <person name="Kondo M."/>
            <person name="van Heeringen S.J."/>
            <person name="Quigley I."/>
            <person name="Heinz S."/>
            <person name="Ogino H."/>
            <person name="Ochi H."/>
            <person name="Hellsten U."/>
            <person name="Lyons J.B."/>
            <person name="Simakov O."/>
            <person name="Putnam N."/>
            <person name="Stites J."/>
            <person name="Kuroki Y."/>
            <person name="Tanaka T."/>
            <person name="Michiue T."/>
            <person name="Watanabe M."/>
            <person name="Bogdanovic O."/>
            <person name="Lister R."/>
            <person name="Georgiou G."/>
            <person name="Paranjpe S.S."/>
            <person name="van Kruijsbergen I."/>
            <person name="Shu S."/>
            <person name="Carlson J."/>
            <person name="Kinoshita T."/>
            <person name="Ohta Y."/>
            <person name="Mawaribuchi S."/>
            <person name="Jenkins J."/>
            <person name="Grimwood J."/>
            <person name="Schmutz J."/>
            <person name="Mitros T."/>
            <person name="Mozaffari S.V."/>
            <person name="Suzuki Y."/>
            <person name="Haramoto Y."/>
            <person name="Yamamoto T.S."/>
            <person name="Takagi C."/>
            <person name="Heald R."/>
            <person name="Miller K."/>
            <person name="Haudenschild C."/>
            <person name="Kitzman J."/>
            <person name="Nakayama T."/>
            <person name="Izutsu Y."/>
            <person name="Robert J."/>
            <person name="Fortriede J."/>
            <person name="Burns K."/>
            <person name="Lotay V."/>
            <person name="Karimi K."/>
            <person name="Yasuoka Y."/>
            <person name="Dichmann D.S."/>
            <person name="Flajnik M.F."/>
            <person name="Houston D.W."/>
            <person name="Shendure J."/>
            <person name="DuPasquier L."/>
            <person name="Vize P.D."/>
            <person name="Zorn A.M."/>
            <person name="Ito M."/>
            <person name="Marcotte E.M."/>
            <person name="Wallingford J.B."/>
            <person name="Ito Y."/>
            <person name="Asashima M."/>
            <person name="Ueno N."/>
            <person name="Matsuda Y."/>
            <person name="Veenstra G.J."/>
            <person name="Fujiyama A."/>
            <person name="Harland R.M."/>
            <person name="Taira M."/>
            <person name="Rokhsar D.S."/>
        </authorList>
    </citation>
    <scope>NUCLEOTIDE SEQUENCE [LARGE SCALE GENOMIC DNA]</scope>
    <source>
        <strain evidence="3">J</strain>
    </source>
</reference>
<feature type="compositionally biased region" description="Basic and acidic residues" evidence="1">
    <location>
        <begin position="21"/>
        <end position="35"/>
    </location>
</feature>
<dbReference type="Proteomes" id="UP000694892">
    <property type="component" value="Chromosome 5L"/>
</dbReference>
<organism evidence="2 3">
    <name type="scientific">Xenopus laevis</name>
    <name type="common">African clawed frog</name>
    <dbReference type="NCBI Taxonomy" id="8355"/>
    <lineage>
        <taxon>Eukaryota</taxon>
        <taxon>Metazoa</taxon>
        <taxon>Chordata</taxon>
        <taxon>Craniata</taxon>
        <taxon>Vertebrata</taxon>
        <taxon>Euteleostomi</taxon>
        <taxon>Amphibia</taxon>
        <taxon>Batrachia</taxon>
        <taxon>Anura</taxon>
        <taxon>Pipoidea</taxon>
        <taxon>Pipidae</taxon>
        <taxon>Xenopodinae</taxon>
        <taxon>Xenopus</taxon>
        <taxon>Xenopus</taxon>
    </lineage>
</organism>